<gene>
    <name evidence="1" type="ORF">CALMAC_LOCUS12678</name>
</gene>
<dbReference type="AlphaFoldDB" id="A0A653CXM0"/>
<dbReference type="OrthoDB" id="10262032at2759"/>
<reference evidence="1 2" key="1">
    <citation type="submission" date="2019-01" db="EMBL/GenBank/DDBJ databases">
        <authorList>
            <person name="Sayadi A."/>
        </authorList>
    </citation>
    <scope>NUCLEOTIDE SEQUENCE [LARGE SCALE GENOMIC DNA]</scope>
</reference>
<proteinExistence type="predicted"/>
<accession>A0A653CXM0</accession>
<name>A0A653CXM0_CALMS</name>
<evidence type="ECO:0000313" key="1">
    <source>
        <dbReference type="EMBL" id="VEN52622.1"/>
    </source>
</evidence>
<dbReference type="EMBL" id="CAACVG010009222">
    <property type="protein sequence ID" value="VEN52622.1"/>
    <property type="molecule type" value="Genomic_DNA"/>
</dbReference>
<evidence type="ECO:0000313" key="2">
    <source>
        <dbReference type="Proteomes" id="UP000410492"/>
    </source>
</evidence>
<dbReference type="Proteomes" id="UP000410492">
    <property type="component" value="Unassembled WGS sequence"/>
</dbReference>
<dbReference type="InterPro" id="IPR007914">
    <property type="entry name" value="UPF0193"/>
</dbReference>
<protein>
    <submittedName>
        <fullName evidence="1">Uncharacterized protein</fullName>
    </submittedName>
</protein>
<sequence length="198" mass="23651">MAWPSNNITPGGIFHARKVNYSPETHQFLKLLMDETKMSTMQRNKVNYYLRNGEPLPSLARTRSRRSPHIPEVTIRPGSPRRRTRDTIIRSGVYEREKFRPTYPVVDREKEKEKLQNKMAYNKDIKVNPLKVIHKLVDSKMDKDEQNRFDQIIEEIKEREDWLKEMESLGEGNKYKHIIEQQIQEKVREMSNLKLDDE</sequence>
<dbReference type="PANTHER" id="PTHR28348">
    <property type="entry name" value="UPF0193 PROTEIN EVG1"/>
    <property type="match status" value="1"/>
</dbReference>
<organism evidence="1 2">
    <name type="scientific">Callosobruchus maculatus</name>
    <name type="common">Southern cowpea weevil</name>
    <name type="synonym">Pulse bruchid</name>
    <dbReference type="NCBI Taxonomy" id="64391"/>
    <lineage>
        <taxon>Eukaryota</taxon>
        <taxon>Metazoa</taxon>
        <taxon>Ecdysozoa</taxon>
        <taxon>Arthropoda</taxon>
        <taxon>Hexapoda</taxon>
        <taxon>Insecta</taxon>
        <taxon>Pterygota</taxon>
        <taxon>Neoptera</taxon>
        <taxon>Endopterygota</taxon>
        <taxon>Coleoptera</taxon>
        <taxon>Polyphaga</taxon>
        <taxon>Cucujiformia</taxon>
        <taxon>Chrysomeloidea</taxon>
        <taxon>Chrysomelidae</taxon>
        <taxon>Bruchinae</taxon>
        <taxon>Bruchini</taxon>
        <taxon>Callosobruchus</taxon>
    </lineage>
</organism>
<dbReference type="PANTHER" id="PTHR28348:SF1">
    <property type="entry name" value="UPF0193 PROTEIN EVG1"/>
    <property type="match status" value="1"/>
</dbReference>
<dbReference type="Pfam" id="PF05250">
    <property type="entry name" value="UPF0193"/>
    <property type="match status" value="1"/>
</dbReference>
<keyword evidence="2" id="KW-1185">Reference proteome</keyword>